<evidence type="ECO:0000313" key="3">
    <source>
        <dbReference type="EMBL" id="CUV35530.1"/>
    </source>
</evidence>
<gene>
    <name evidence="8" type="ORF">LH706_21650</name>
    <name evidence="1" type="ORF">PSS4_v1_310024</name>
    <name evidence="7" type="ORF">RD1301_v1_2640007</name>
    <name evidence="2" type="ORF">RUN1744_v1_290022</name>
    <name evidence="6" type="ORF">RUN215_v1_1780007</name>
    <name evidence="3" type="ORF">TD1301_v1_1500006</name>
    <name evidence="4" type="ORF">TF3108_v1_1690007</name>
    <name evidence="5" type="ORF">TO10_v1_140007</name>
</gene>
<reference evidence="8" key="2">
    <citation type="submission" date="2021-10" db="EMBL/GenBank/DDBJ databases">
        <title>Complete genome sequences of five Ralstonia solancearum strains isolated from sunflower.</title>
        <authorList>
            <person name="She X."/>
            <person name="He Z."/>
        </authorList>
    </citation>
    <scope>NUCLEOTIDE SEQUENCE</scope>
    <source>
        <strain evidence="8">RS638</strain>
        <plasmid evidence="8">p1</plasmid>
    </source>
</reference>
<dbReference type="EMBL" id="LN899822">
    <property type="protein sequence ID" value="CUV62742.1"/>
    <property type="molecule type" value="Genomic_DNA"/>
</dbReference>
<proteinExistence type="predicted"/>
<reference evidence="1" key="1">
    <citation type="submission" date="2015-10" db="EMBL/GenBank/DDBJ databases">
        <authorList>
            <person name="Gilbert D.G."/>
        </authorList>
    </citation>
    <scope>NUCLEOTIDE SEQUENCE</scope>
    <source>
        <strain evidence="1">Phyl III-seqv23</strain>
    </source>
</reference>
<dbReference type="EMBL" id="LN899821">
    <property type="protein sequence ID" value="CUV17429.1"/>
    <property type="molecule type" value="Genomic_DNA"/>
</dbReference>
<dbReference type="EMBL" id="LN899820">
    <property type="protein sequence ID" value="CUV58217.1"/>
    <property type="molecule type" value="Genomic_DNA"/>
</dbReference>
<dbReference type="EMBL" id="LN899827">
    <property type="protein sequence ID" value="CUV44213.1"/>
    <property type="molecule type" value="Genomic_DNA"/>
</dbReference>
<dbReference type="EMBL" id="LN899825">
    <property type="protein sequence ID" value="CUV35530.1"/>
    <property type="molecule type" value="Genomic_DNA"/>
</dbReference>
<keyword evidence="8" id="KW-0614">Plasmid</keyword>
<accession>A0A0K1ZQC1</accession>
<evidence type="ECO:0000313" key="2">
    <source>
        <dbReference type="EMBL" id="CUV22983.1"/>
    </source>
</evidence>
<evidence type="ECO:0000313" key="5">
    <source>
        <dbReference type="EMBL" id="CUV44213.1"/>
    </source>
</evidence>
<evidence type="ECO:0000313" key="6">
    <source>
        <dbReference type="EMBL" id="CUV58217.1"/>
    </source>
</evidence>
<evidence type="ECO:0000313" key="1">
    <source>
        <dbReference type="EMBL" id="CUV17429.1"/>
    </source>
</evidence>
<sequence>MVFLAITPQGLQDALHCKQDIPIWCGADAISDNGYRELAGRQVSRFTQALGGASPDVLQDALQTIQEHHPGELVWVEYVAPPQP</sequence>
<evidence type="ECO:0000313" key="8">
    <source>
        <dbReference type="EMBL" id="UZF18123.1"/>
    </source>
</evidence>
<evidence type="ECO:0000313" key="7">
    <source>
        <dbReference type="EMBL" id="CUV62742.1"/>
    </source>
</evidence>
<dbReference type="EMBL" id="LN899826">
    <property type="protein sequence ID" value="CUV42910.1"/>
    <property type="molecule type" value="Genomic_DNA"/>
</dbReference>
<evidence type="ECO:0000313" key="4">
    <source>
        <dbReference type="EMBL" id="CUV42910.1"/>
    </source>
</evidence>
<geneLocation type="plasmid" evidence="8">
    <name>p1</name>
</geneLocation>
<organism evidence="1">
    <name type="scientific">Ralstonia solanacearum</name>
    <name type="common">Pseudomonas solanacearum</name>
    <dbReference type="NCBI Taxonomy" id="305"/>
    <lineage>
        <taxon>Bacteria</taxon>
        <taxon>Pseudomonadati</taxon>
        <taxon>Pseudomonadota</taxon>
        <taxon>Betaproteobacteria</taxon>
        <taxon>Burkholderiales</taxon>
        <taxon>Burkholderiaceae</taxon>
        <taxon>Ralstonia</taxon>
        <taxon>Ralstonia solanacearum species complex</taxon>
    </lineage>
</organism>
<name>A0A0K1ZQC1_RALSL</name>
<protein>
    <submittedName>
        <fullName evidence="1">Uncharacterized protein</fullName>
    </submittedName>
</protein>
<dbReference type="EMBL" id="CP085044">
    <property type="protein sequence ID" value="UZF18123.1"/>
    <property type="molecule type" value="Genomic_DNA"/>
</dbReference>
<dbReference type="AlphaFoldDB" id="A0A0K1ZQC1"/>
<dbReference type="EMBL" id="LN899823">
    <property type="protein sequence ID" value="CUV22983.1"/>
    <property type="molecule type" value="Genomic_DNA"/>
</dbReference>
<dbReference type="PATRIC" id="fig|305.107.peg.1434"/>